<evidence type="ECO:0000259" key="8">
    <source>
        <dbReference type="Pfam" id="PF08335"/>
    </source>
</evidence>
<evidence type="ECO:0000313" key="10">
    <source>
        <dbReference type="Proteomes" id="UP000605253"/>
    </source>
</evidence>
<dbReference type="Pfam" id="PF03710">
    <property type="entry name" value="GlnE"/>
    <property type="match status" value="2"/>
</dbReference>
<evidence type="ECO:0000256" key="4">
    <source>
        <dbReference type="ARBA" id="ARBA00022840"/>
    </source>
</evidence>
<keyword evidence="2 9" id="KW-0548">Nucleotidyltransferase</keyword>
<dbReference type="Pfam" id="PF08335">
    <property type="entry name" value="GlnD_UR_UTase"/>
    <property type="match status" value="1"/>
</dbReference>
<feature type="domain" description="PII-uridylyltransferase/Glutamine-synthetase adenylyltransferase" evidence="8">
    <location>
        <begin position="290"/>
        <end position="411"/>
    </location>
</feature>
<comment type="caution">
    <text evidence="9">The sequence shown here is derived from an EMBL/GenBank/DDBJ whole genome shotgun (WGS) entry which is preliminary data.</text>
</comment>
<dbReference type="SUPFAM" id="SSF81593">
    <property type="entry name" value="Nucleotidyltransferase substrate binding subunit/domain"/>
    <property type="match status" value="1"/>
</dbReference>
<protein>
    <submittedName>
        <fullName evidence="9">Glutamate-ammonia-ligase adenylyltransferase</fullName>
    </submittedName>
</protein>
<dbReference type="PANTHER" id="PTHR30621:SF0">
    <property type="entry name" value="BIFUNCTIONAL GLUTAMINE SYNTHETASE ADENYLYLTRANSFERASE_ADENYLYL-REMOVING ENZYME"/>
    <property type="match status" value="1"/>
</dbReference>
<dbReference type="GO" id="GO:0000820">
    <property type="term" value="P:regulation of glutamine family amino acid metabolic process"/>
    <property type="evidence" value="ECO:0007669"/>
    <property type="project" value="TreeGrafter"/>
</dbReference>
<feature type="domain" description="Glutamate-ammonia ligase adenylyltransferase repeated" evidence="7">
    <location>
        <begin position="64"/>
        <end position="253"/>
    </location>
</feature>
<organism evidence="9 10">
    <name type="scientific">Marinicella pacifica</name>
    <dbReference type="NCBI Taxonomy" id="1171543"/>
    <lineage>
        <taxon>Bacteria</taxon>
        <taxon>Pseudomonadati</taxon>
        <taxon>Pseudomonadota</taxon>
        <taxon>Gammaproteobacteria</taxon>
        <taxon>Lysobacterales</taxon>
        <taxon>Marinicellaceae</taxon>
        <taxon>Marinicella</taxon>
    </lineage>
</organism>
<proteinExistence type="predicted"/>
<keyword evidence="1" id="KW-0808">Transferase</keyword>
<dbReference type="PANTHER" id="PTHR30621">
    <property type="entry name" value="GLUTAMINE SYNTHETASE ADENYLYLTRANSFERASE"/>
    <property type="match status" value="1"/>
</dbReference>
<dbReference type="InterPro" id="IPR005190">
    <property type="entry name" value="GlnE_rpt_dom"/>
</dbReference>
<dbReference type="AlphaFoldDB" id="A0A917CMB4"/>
<reference evidence="9" key="2">
    <citation type="submission" date="2020-09" db="EMBL/GenBank/DDBJ databases">
        <authorList>
            <person name="Sun Q."/>
            <person name="Zhou Y."/>
        </authorList>
    </citation>
    <scope>NUCLEOTIDE SEQUENCE</scope>
    <source>
        <strain evidence="9">CGMCC 1.12181</strain>
    </source>
</reference>
<keyword evidence="3" id="KW-0547">Nucleotide-binding</keyword>
<dbReference type="SUPFAM" id="SSF81301">
    <property type="entry name" value="Nucleotidyltransferase"/>
    <property type="match status" value="2"/>
</dbReference>
<dbReference type="CDD" id="cd05401">
    <property type="entry name" value="NT_GlnE_GlnD_like"/>
    <property type="match status" value="2"/>
</dbReference>
<dbReference type="EMBL" id="BMEO01000004">
    <property type="protein sequence ID" value="GGF91920.1"/>
    <property type="molecule type" value="Genomic_DNA"/>
</dbReference>
<keyword evidence="10" id="KW-1185">Reference proteome</keyword>
<evidence type="ECO:0000259" key="7">
    <source>
        <dbReference type="Pfam" id="PF03710"/>
    </source>
</evidence>
<dbReference type="Gene3D" id="1.20.120.330">
    <property type="entry name" value="Nucleotidyltransferases domain 2"/>
    <property type="match status" value="1"/>
</dbReference>
<keyword evidence="5" id="KW-0460">Magnesium</keyword>
<evidence type="ECO:0000256" key="5">
    <source>
        <dbReference type="ARBA" id="ARBA00022842"/>
    </source>
</evidence>
<keyword evidence="6" id="KW-0511">Multifunctional enzyme</keyword>
<dbReference type="NCBIfam" id="NF008292">
    <property type="entry name" value="PRK11072.1"/>
    <property type="match status" value="1"/>
</dbReference>
<evidence type="ECO:0000256" key="6">
    <source>
        <dbReference type="ARBA" id="ARBA00023268"/>
    </source>
</evidence>
<keyword evidence="4" id="KW-0067">ATP-binding</keyword>
<dbReference type="GO" id="GO:0005829">
    <property type="term" value="C:cytosol"/>
    <property type="evidence" value="ECO:0007669"/>
    <property type="project" value="TreeGrafter"/>
</dbReference>
<dbReference type="GO" id="GO:0008882">
    <property type="term" value="F:[glutamate-ammonia-ligase] adenylyltransferase activity"/>
    <property type="evidence" value="ECO:0007669"/>
    <property type="project" value="InterPro"/>
</dbReference>
<accession>A0A917CMB4</accession>
<gene>
    <name evidence="9" type="primary">glnE</name>
    <name evidence="9" type="ORF">GCM10011365_11450</name>
</gene>
<dbReference type="InterPro" id="IPR023057">
    <property type="entry name" value="GlnE"/>
</dbReference>
<dbReference type="Proteomes" id="UP000605253">
    <property type="component" value="Unassembled WGS sequence"/>
</dbReference>
<sequence length="849" mass="98125">MSFQDLTTGSDALNERPDWLSAFPFIRQHWPAVIKIRQRYPLLSDYQVIRDWQTFYDSNQSIGLSACLRRFRQTRLAYIAAQDLDQAVGRHLTALHAVSDLADTLIQQAYHAAVSEMTARSGVVRDAQNNPQYLHIFALGKLGSGELNYSSDVDLVFVYEQGNCSDGQKSLEAGRYFNRLGQKLIQLLDQYTDEGRVYQVDMRLRPFGTVGPLACSLEALQHYLLHEGREWERFAWMRARQVAGDQTTGERILAAIKPFIYRRHLDYSVFESLAKIKADMTLFTDYEADDLKYGLGGIRSVEFVVQSLQMTFGGRDETLQGVSIYNQILQLYEAGKLSAADKDILMMGWLWLRKSENTLQVVNDQPKHAFSFPDGLKNHIARFFNQADWHAYQHQLQLFRNQIDVIFRHLFADIATAEVALTADEQRLINEKMAELPLQRLPKSTSEKVYGVLQQAVLIGRNAQSVQSQSSRLHAAADPEGFHEDNKTPVIAWQRLMQVIRAIVKRPSYLSMLVKEQPVLVALLRLIQKHDYVAQTVARFPVLLELLFEAHDLPQELTLEWLQQSWEQQRMPVDDVEQWMEALRYFKLSTQFLIICDWLNNKHGHRHTCHRLSRLAEFILKCVIEFSHRETCEKLQPHATSIINSQQLMVIAYGSLASGQMKLSSDMDLVFVIDCEVISNEQRYFMQRWVKRITHHLNARLYHGHLYDIDLQLRPNGNSGSLVTSLIEFTDYQKNRAWIWEHAALIKSKLVYGTERQHKLFKQLRHSILSRPRQPDDVHQALDDMRNKLVKTDSEHQLEFEVMAAVLIHSHAHPELAEQQYLSDMFTILKDLKLLSTQHTLPAPPIPVN</sequence>
<reference evidence="9" key="1">
    <citation type="journal article" date="2014" name="Int. J. Syst. Evol. Microbiol.">
        <title>Complete genome sequence of Corynebacterium casei LMG S-19264T (=DSM 44701T), isolated from a smear-ripened cheese.</title>
        <authorList>
            <consortium name="US DOE Joint Genome Institute (JGI-PGF)"/>
            <person name="Walter F."/>
            <person name="Albersmeier A."/>
            <person name="Kalinowski J."/>
            <person name="Ruckert C."/>
        </authorList>
    </citation>
    <scope>NUCLEOTIDE SEQUENCE</scope>
    <source>
        <strain evidence="9">CGMCC 1.12181</strain>
    </source>
</reference>
<dbReference type="RefSeq" id="WP_188364750.1">
    <property type="nucleotide sequence ID" value="NZ_BAABJF010000015.1"/>
</dbReference>
<evidence type="ECO:0000313" key="9">
    <source>
        <dbReference type="EMBL" id="GGF91920.1"/>
    </source>
</evidence>
<dbReference type="InterPro" id="IPR013546">
    <property type="entry name" value="PII_UdlTrfase/GS_AdlTrfase"/>
</dbReference>
<evidence type="ECO:0000256" key="1">
    <source>
        <dbReference type="ARBA" id="ARBA00022679"/>
    </source>
</evidence>
<feature type="domain" description="Glutamate-ammonia ligase adenylyltransferase repeated" evidence="7">
    <location>
        <begin position="523"/>
        <end position="761"/>
    </location>
</feature>
<name>A0A917CMB4_9GAMM</name>
<dbReference type="GO" id="GO:0005524">
    <property type="term" value="F:ATP binding"/>
    <property type="evidence" value="ECO:0007669"/>
    <property type="project" value="UniProtKB-KW"/>
</dbReference>
<dbReference type="InterPro" id="IPR043519">
    <property type="entry name" value="NT_sf"/>
</dbReference>
<dbReference type="Gene3D" id="3.30.460.10">
    <property type="entry name" value="Beta Polymerase, domain 2"/>
    <property type="match status" value="2"/>
</dbReference>
<evidence type="ECO:0000256" key="2">
    <source>
        <dbReference type="ARBA" id="ARBA00022695"/>
    </source>
</evidence>
<evidence type="ECO:0000256" key="3">
    <source>
        <dbReference type="ARBA" id="ARBA00022741"/>
    </source>
</evidence>